<dbReference type="VEuPathDB" id="MicrosporidiaDB:A0H76_1866"/>
<sequence length="244" mass="29248">MGLYKESKRNYITCVIVIILSVITVVSLTMFGYVIFYRVQLTNELHFLLKEITRVIGEQLSGFINCEINFDYFFKIIKEKEENKQKGEKELVFNTLYSMFMAWIEDKKDKNMIESLEKSFNDVFHKIEDKIQILCLKKVMKDFKKEYMVLFSIFHNLENYDNENINGAIKQLKEKHKQKSNETVVVNEYISLGQEEFSIIEELNVSLSFTNFILKHFLFFSFVLVVCPHYQWFYEELRKFSLNQ</sequence>
<organism evidence="2 3">
    <name type="scientific">Hepatospora eriocheir</name>
    <dbReference type="NCBI Taxonomy" id="1081669"/>
    <lineage>
        <taxon>Eukaryota</taxon>
        <taxon>Fungi</taxon>
        <taxon>Fungi incertae sedis</taxon>
        <taxon>Microsporidia</taxon>
        <taxon>Hepatosporidae</taxon>
        <taxon>Hepatospora</taxon>
    </lineage>
</organism>
<evidence type="ECO:0000313" key="3">
    <source>
        <dbReference type="Proteomes" id="UP000192356"/>
    </source>
</evidence>
<comment type="caution">
    <text evidence="2">The sequence shown here is derived from an EMBL/GenBank/DDBJ whole genome shotgun (WGS) entry which is preliminary data.</text>
</comment>
<keyword evidence="1" id="KW-0812">Transmembrane</keyword>
<accession>A0A1X0QE96</accession>
<feature type="transmembrane region" description="Helical" evidence="1">
    <location>
        <begin position="12"/>
        <end position="36"/>
    </location>
</feature>
<keyword evidence="1" id="KW-1133">Transmembrane helix</keyword>
<protein>
    <submittedName>
        <fullName evidence="2">Uncharacterized protein</fullName>
    </submittedName>
</protein>
<evidence type="ECO:0000256" key="1">
    <source>
        <dbReference type="SAM" id="Phobius"/>
    </source>
</evidence>
<feature type="transmembrane region" description="Helical" evidence="1">
    <location>
        <begin position="213"/>
        <end position="234"/>
    </location>
</feature>
<gene>
    <name evidence="2" type="ORF">HERIO_174</name>
</gene>
<dbReference type="Proteomes" id="UP000192356">
    <property type="component" value="Unassembled WGS sequence"/>
</dbReference>
<keyword evidence="3" id="KW-1185">Reference proteome</keyword>
<dbReference type="AlphaFoldDB" id="A0A1X0QE96"/>
<evidence type="ECO:0000313" key="2">
    <source>
        <dbReference type="EMBL" id="ORD97994.1"/>
    </source>
</evidence>
<name>A0A1X0QE96_9MICR</name>
<dbReference type="VEuPathDB" id="MicrosporidiaDB:HERIO_174"/>
<reference evidence="2 3" key="1">
    <citation type="journal article" date="2017" name="Environ. Microbiol.">
        <title>Decay of the glycolytic pathway and adaptation to intranuclear parasitism within Enterocytozoonidae microsporidia.</title>
        <authorList>
            <person name="Wiredu Boakye D."/>
            <person name="Jaroenlak P."/>
            <person name="Prachumwat A."/>
            <person name="Williams T.A."/>
            <person name="Bateman K.S."/>
            <person name="Itsathitphaisarn O."/>
            <person name="Sritunyalucksana K."/>
            <person name="Paszkiewicz K.H."/>
            <person name="Moore K.A."/>
            <person name="Stentiford G.D."/>
            <person name="Williams B.A."/>
        </authorList>
    </citation>
    <scope>NUCLEOTIDE SEQUENCE [LARGE SCALE GENOMIC DNA]</scope>
    <source>
        <strain evidence="2 3">GB1</strain>
    </source>
</reference>
<dbReference type="EMBL" id="LVKB01000004">
    <property type="protein sequence ID" value="ORD97994.1"/>
    <property type="molecule type" value="Genomic_DNA"/>
</dbReference>
<dbReference type="VEuPathDB" id="MicrosporidiaDB:A0H76_1865"/>
<proteinExistence type="predicted"/>
<keyword evidence="1" id="KW-0472">Membrane</keyword>